<evidence type="ECO:0000259" key="9">
    <source>
        <dbReference type="SMART" id="SM00739"/>
    </source>
</evidence>
<dbReference type="Pfam" id="PF08242">
    <property type="entry name" value="Methyltransf_12"/>
    <property type="match status" value="1"/>
</dbReference>
<dbReference type="GO" id="GO:1990904">
    <property type="term" value="C:ribonucleoprotein complex"/>
    <property type="evidence" value="ECO:0007669"/>
    <property type="project" value="UniProtKB-KW"/>
</dbReference>
<dbReference type="Gene3D" id="2.30.30.30">
    <property type="match status" value="1"/>
</dbReference>
<evidence type="ECO:0000256" key="2">
    <source>
        <dbReference type="ARBA" id="ARBA00010618"/>
    </source>
</evidence>
<dbReference type="GO" id="GO:0003723">
    <property type="term" value="F:RNA binding"/>
    <property type="evidence" value="ECO:0007669"/>
    <property type="project" value="InterPro"/>
</dbReference>
<reference evidence="10 11" key="1">
    <citation type="submission" date="2016-02" db="EMBL/GenBank/DDBJ databases">
        <title>Genome analysis of coral dinoflagellate symbionts highlights evolutionary adaptations to a symbiotic lifestyle.</title>
        <authorList>
            <person name="Aranda M."/>
            <person name="Li Y."/>
            <person name="Liew Y.J."/>
            <person name="Baumgarten S."/>
            <person name="Simakov O."/>
            <person name="Wilson M."/>
            <person name="Piel J."/>
            <person name="Ashoor H."/>
            <person name="Bougouffa S."/>
            <person name="Bajic V.B."/>
            <person name="Ryu T."/>
            <person name="Ravasi T."/>
            <person name="Bayer T."/>
            <person name="Micklem G."/>
            <person name="Kim H."/>
            <person name="Bhak J."/>
            <person name="Lajeunesse T.C."/>
            <person name="Voolstra C.R."/>
        </authorList>
    </citation>
    <scope>NUCLEOTIDE SEQUENCE [LARGE SCALE GENOMIC DNA]</scope>
    <source>
        <strain evidence="10 11">CCMP2467</strain>
    </source>
</reference>
<dbReference type="InterPro" id="IPR029063">
    <property type="entry name" value="SAM-dependent_MTases_sf"/>
</dbReference>
<protein>
    <recommendedName>
        <fullName evidence="6">Large ribosomal subunit protein uL24c</fullName>
    </recommendedName>
</protein>
<evidence type="ECO:0000256" key="1">
    <source>
        <dbReference type="ARBA" id="ARBA00004072"/>
    </source>
</evidence>
<dbReference type="CDD" id="cd02440">
    <property type="entry name" value="AdoMet_MTases"/>
    <property type="match status" value="1"/>
</dbReference>
<dbReference type="InterPro" id="IPR014722">
    <property type="entry name" value="Rib_uL2_dom2"/>
</dbReference>
<dbReference type="SUPFAM" id="SSF50104">
    <property type="entry name" value="Translation proteins SH3-like domain"/>
    <property type="match status" value="1"/>
</dbReference>
<dbReference type="CDD" id="cd06089">
    <property type="entry name" value="KOW_RPL26"/>
    <property type="match status" value="1"/>
</dbReference>
<dbReference type="Pfam" id="PF17136">
    <property type="entry name" value="ribosomal_L24"/>
    <property type="match status" value="1"/>
</dbReference>
<dbReference type="Pfam" id="PF00467">
    <property type="entry name" value="KOW"/>
    <property type="match status" value="1"/>
</dbReference>
<comment type="similarity">
    <text evidence="2 7">Belongs to the universal ribosomal protein uL24 family.</text>
</comment>
<evidence type="ECO:0000256" key="8">
    <source>
        <dbReference type="SAM" id="MobiDB-lite"/>
    </source>
</evidence>
<comment type="subunit">
    <text evidence="3">Part of the 50S ribosomal subunit.</text>
</comment>
<dbReference type="Proteomes" id="UP000186817">
    <property type="component" value="Unassembled WGS sequence"/>
</dbReference>
<evidence type="ECO:0000256" key="3">
    <source>
        <dbReference type="ARBA" id="ARBA00011838"/>
    </source>
</evidence>
<dbReference type="NCBIfam" id="TIGR01079">
    <property type="entry name" value="rplX_bact"/>
    <property type="match status" value="1"/>
</dbReference>
<name>A0A1Q9DXT6_SYMMI</name>
<dbReference type="InterPro" id="IPR057264">
    <property type="entry name" value="Ribosomal_uL24_C"/>
</dbReference>
<dbReference type="HAMAP" id="MF_01326_B">
    <property type="entry name" value="Ribosomal_uL24_B"/>
    <property type="match status" value="1"/>
</dbReference>
<dbReference type="PROSITE" id="PS50096">
    <property type="entry name" value="IQ"/>
    <property type="match status" value="3"/>
</dbReference>
<dbReference type="InterPro" id="IPR003256">
    <property type="entry name" value="Ribosomal_uL24"/>
</dbReference>
<dbReference type="GO" id="GO:0005840">
    <property type="term" value="C:ribosome"/>
    <property type="evidence" value="ECO:0007669"/>
    <property type="project" value="UniProtKB-KW"/>
</dbReference>
<dbReference type="PANTHER" id="PTHR12903">
    <property type="entry name" value="MITOCHONDRIAL RIBOSOMAL PROTEIN L24"/>
    <property type="match status" value="1"/>
</dbReference>
<feature type="region of interest" description="Disordered" evidence="8">
    <location>
        <begin position="754"/>
        <end position="775"/>
    </location>
</feature>
<evidence type="ECO:0000256" key="5">
    <source>
        <dbReference type="ARBA" id="ARBA00023274"/>
    </source>
</evidence>
<feature type="region of interest" description="Disordered" evidence="8">
    <location>
        <begin position="1749"/>
        <end position="1791"/>
    </location>
</feature>
<dbReference type="InterPro" id="IPR000408">
    <property type="entry name" value="Reg_chr_condens"/>
</dbReference>
<dbReference type="OrthoDB" id="442182at2759"/>
<dbReference type="SMART" id="SM00739">
    <property type="entry name" value="KOW"/>
    <property type="match status" value="1"/>
</dbReference>
<feature type="domain" description="KOW" evidence="9">
    <location>
        <begin position="2020"/>
        <end position="2047"/>
    </location>
</feature>
<dbReference type="SUPFAM" id="SSF53335">
    <property type="entry name" value="S-adenosyl-L-methionine-dependent methyltransferases"/>
    <property type="match status" value="1"/>
</dbReference>
<evidence type="ECO:0000256" key="6">
    <source>
        <dbReference type="ARBA" id="ARBA00035282"/>
    </source>
</evidence>
<keyword evidence="5 7" id="KW-0687">Ribonucleoprotein</keyword>
<dbReference type="EMBL" id="LSRX01000344">
    <property type="protein sequence ID" value="OLP99966.1"/>
    <property type="molecule type" value="Genomic_DNA"/>
</dbReference>
<dbReference type="SUPFAM" id="SSF50985">
    <property type="entry name" value="RCC1/BLIP-II"/>
    <property type="match status" value="2"/>
</dbReference>
<dbReference type="Gene3D" id="2.130.10.30">
    <property type="entry name" value="Regulator of chromosome condensation 1/beta-lactamase-inhibitor protein II"/>
    <property type="match status" value="2"/>
</dbReference>
<feature type="compositionally biased region" description="Acidic residues" evidence="8">
    <location>
        <begin position="757"/>
        <end position="771"/>
    </location>
</feature>
<evidence type="ECO:0000313" key="10">
    <source>
        <dbReference type="EMBL" id="OLP99966.1"/>
    </source>
</evidence>
<dbReference type="GO" id="GO:0003735">
    <property type="term" value="F:structural constituent of ribosome"/>
    <property type="evidence" value="ECO:0007669"/>
    <property type="project" value="InterPro"/>
</dbReference>
<proteinExistence type="inferred from homology"/>
<dbReference type="Gene3D" id="3.40.50.150">
    <property type="entry name" value="Vaccinia Virus protein VP39"/>
    <property type="match status" value="1"/>
</dbReference>
<dbReference type="PROSITE" id="PS00626">
    <property type="entry name" value="RCC1_2"/>
    <property type="match status" value="1"/>
</dbReference>
<keyword evidence="11" id="KW-1185">Reference proteome</keyword>
<organism evidence="10 11">
    <name type="scientific">Symbiodinium microadriaticum</name>
    <name type="common">Dinoflagellate</name>
    <name type="synonym">Zooxanthella microadriatica</name>
    <dbReference type="NCBI Taxonomy" id="2951"/>
    <lineage>
        <taxon>Eukaryota</taxon>
        <taxon>Sar</taxon>
        <taxon>Alveolata</taxon>
        <taxon>Dinophyceae</taxon>
        <taxon>Suessiales</taxon>
        <taxon>Symbiodiniaceae</taxon>
        <taxon>Symbiodinium</taxon>
    </lineage>
</organism>
<feature type="compositionally biased region" description="Low complexity" evidence="8">
    <location>
        <begin position="1757"/>
        <end position="1791"/>
    </location>
</feature>
<dbReference type="InterPro" id="IPR008991">
    <property type="entry name" value="Translation_prot_SH3-like_sf"/>
</dbReference>
<dbReference type="InterPro" id="IPR005825">
    <property type="entry name" value="Ribosomal_uL24_CS"/>
</dbReference>
<dbReference type="PROSITE" id="PS01108">
    <property type="entry name" value="RIBOSOMAL_L24"/>
    <property type="match status" value="1"/>
</dbReference>
<dbReference type="InterPro" id="IPR013217">
    <property type="entry name" value="Methyltransf_12"/>
</dbReference>
<evidence type="ECO:0000256" key="4">
    <source>
        <dbReference type="ARBA" id="ARBA00022980"/>
    </source>
</evidence>
<dbReference type="InterPro" id="IPR009091">
    <property type="entry name" value="RCC1/BLIP-II"/>
</dbReference>
<dbReference type="InterPro" id="IPR005824">
    <property type="entry name" value="KOW"/>
</dbReference>
<sequence>MDDDEASWLLDVMNCDDSAAQSPRARQAVRCALLMPVVTCYDAAVQAHLASQLSYGELDLSLAELREVRSRCHAVGLGAGALGALDDAIAGEAEELSFSIDITSDGDQLEIISCAGDYLALFRHYALAETQYRISKDDFGLARCLAERLARERRDGKEELAELETEALNAALRALHHVKESACAESSWERRACQVLHLLDDLSSAAAPGRLEGCLGDETPLEFIEMLGCFLRCSGAGAVESLSRRLLMPAPFLPQRLPSLHGVQLPPGIRTLLMDSRAFCQPGLESAVRGWRLELREAFNETSLRPPSNELLASAAAVACHCHFTGYCIPLHENDEEPEGSMPDGAFTDWLVSAMYEVPCQDASAQLEAMDCIPELAELICRTCKQPKEEEALIKTLEYLSEHDLVASPCRNFYDCTLYPPWHSAVESVGVIPVPLDVRLKYISPVWTPEQVSCSRILVAGCGSGHQVAVELRSTELEGTSELVALDVSARTLAAAKRKLRSVLTETEFARVRFLVGDIQHLTRDHALLRDGFDLVVCCGVLHHLPDPSSGLQQLASLLRPDGVLQLATYSSISFKTWQPRVEAWLKKLPFASQFQGGSRTPSHREVRALRQEVLTASEDPESREIRDLLVHFPEFFTYAGFLDLLFHPLERTFTLNELLEGPIAASRLTPLGIFFLDVNAELVARRCFAKRFPEESELKMVDLRLWHTVEEEAQDIFGRMHGVWLANTPTRSSGEESAAKRARLGLSRHFAMEVSEGQEPEETEATEDTELGSAQGEADKELLGALFKTVRQRCLAARASIAASSVKLQTLQRGRVAKVEMMKMREAAKCFETVAPALKSLVLRIRLASFEEQKAVRRLQEACRVAVCKRRVHGLCIRRLQALLVGLEKKVEAQQLLSRLQMRRRMREHPESLLRVALKAVQLRRQLAERREHEAVSCIQARARGGFERAQQRTEKEQVAMQTVRDVCRRFAAQQSLRAVRQRQLLRDSSDLWRSVIQTYKKRSQLAFHLLYSRASAKITAMWRGALGRRAARKVRFEKSAQGACNTLRSFLRCYWARETLLGRRLDTDYAENQRTFCTALRTLKMRMRFCRSVDEARKRAAMEVLSRYVKGMYIRSGRVFDWEKYAKRTGRRITDDIRERMASDKAEVEWAIRVRKHVLRVRVELEDERLQVANMAALQLQRSWRARQVRLQHFMSRLALRLAAERQALLALQRSEVQAMHSMSSDSVQGALRPFHVQVMCARPYPPRDWVASLSEAPEPVVDVDAADSFAILAGRSGTAYCLPSHANAELIGSPEPLKLKGPFVLQHHRLLAASPSVVQVSCGAHHALLMTGDGLCFAWGKNDCGQCGIGWPRPEQLEQRVVAEATCLQPWAATHGVATSEMRSAGLLEPQRGESLTAACASGAVLPRLRSVSAGPQTNLALDCDGQAWAWGSRTGLGLNPWMPLAQPRAAPSKGTVRPGADGSRHPTACPFLLFQVIKATETGASRSSKSVELQELDLKELPGNVLVPTLLCNLTPLEGEGSARSVSSALPEAVILHSKGGKPQAILTPAAGAGAGAGGGRSENFFVSAVDTEHASFAVTARGVAYSWAAQGGDILGRSGASNAPAAIPTFVQLSICVTCISAAVDHALALTAHGRVFTWGTLEASVGTERFQRRSFTQPMCVEGAVRGLKVSKVLAGRTSSLVAFQDCETVLGWDMVEVSMLKGKGHVDPAVYEFSLTYDAFGGTDPGSADSPKFFEKVLSPARRPPSAICSPTSPKSPRTPASPTSPVSPTSPTSPYRSGPGRSKVTAKLSLCQSQTLQLLMQEPPKGHGPFSHSELFAWAGRRSAAAHARREDDEEAFRQQSMREMRAERSRIKQLSNVSLLREVARPRTFVEFDREISMYRRLSNPPEELRRTLLENRLVWESAGLKIQQNLSTNYIPPVNSTGRRICLSDCQTAAMFRSLICCANAKHLKPRIKGGIMPFYQRIRQEETARRYRQLPFLSVSKEPSKWPAPPDPRDVDRRLCKLDLAREMNIKVGDRVRVLYGSEKGKHGVISRIIRDKNQVIVSGVSLKRSFWHPDPGPGKPSIVSVECPIHITNVVLVDPVTKQPTRVKRRYMMNGEGVRISKVSGCAMPEPVAVGLNEREVLWKQHEEGVLRQTKERRGPPKEDIFGNKEHFKTLVRLVRERRAAEDAQGKAVSRTSVE</sequence>
<dbReference type="Pfam" id="PF13540">
    <property type="entry name" value="RCC1_2"/>
    <property type="match status" value="1"/>
</dbReference>
<accession>A0A1Q9DXT6</accession>
<comment type="caution">
    <text evidence="10">The sequence shown here is derived from an EMBL/GenBank/DDBJ whole genome shotgun (WGS) entry which is preliminary data.</text>
</comment>
<evidence type="ECO:0000313" key="11">
    <source>
        <dbReference type="Proteomes" id="UP000186817"/>
    </source>
</evidence>
<evidence type="ECO:0000256" key="7">
    <source>
        <dbReference type="RuleBase" id="RU003477"/>
    </source>
</evidence>
<dbReference type="InterPro" id="IPR041988">
    <property type="entry name" value="Ribosomal_uL24_KOW"/>
</dbReference>
<comment type="function">
    <text evidence="1">One of two assembly initiator proteins, it binds directly to the 5'-end of the 23S rRNA, where it nucleates assembly of the 50S subunit.</text>
</comment>
<keyword evidence="4 7" id="KW-0689">Ribosomal protein</keyword>
<gene>
    <name evidence="10" type="primary">rplX</name>
    <name evidence="10" type="ORF">AK812_SmicGene17417</name>
</gene>
<dbReference type="GO" id="GO:0006412">
    <property type="term" value="P:translation"/>
    <property type="evidence" value="ECO:0007669"/>
    <property type="project" value="InterPro"/>
</dbReference>